<organism evidence="12 13">
    <name type="scientific">Rhodobacter aestuarii</name>
    <dbReference type="NCBI Taxonomy" id="453582"/>
    <lineage>
        <taxon>Bacteria</taxon>
        <taxon>Pseudomonadati</taxon>
        <taxon>Pseudomonadota</taxon>
        <taxon>Alphaproteobacteria</taxon>
        <taxon>Rhodobacterales</taxon>
        <taxon>Rhodobacter group</taxon>
        <taxon>Rhodobacter</taxon>
    </lineage>
</organism>
<evidence type="ECO:0000256" key="1">
    <source>
        <dbReference type="ARBA" id="ARBA00002918"/>
    </source>
</evidence>
<dbReference type="GO" id="GO:0043365">
    <property type="term" value="F:[formate-C-acetyltransferase]-activating enzyme activity"/>
    <property type="evidence" value="ECO:0007669"/>
    <property type="project" value="UniProtKB-UniRule"/>
</dbReference>
<feature type="domain" description="Radical SAM core" evidence="11">
    <location>
        <begin position="35"/>
        <end position="261"/>
    </location>
</feature>
<evidence type="ECO:0000259" key="11">
    <source>
        <dbReference type="PROSITE" id="PS51918"/>
    </source>
</evidence>
<keyword evidence="4" id="KW-0313">Glucose metabolism</keyword>
<evidence type="ECO:0000256" key="2">
    <source>
        <dbReference type="ARBA" id="ARBA00009777"/>
    </source>
</evidence>
<dbReference type="InterPro" id="IPR013785">
    <property type="entry name" value="Aldolase_TIM"/>
</dbReference>
<dbReference type="PANTHER" id="PTHR30352">
    <property type="entry name" value="PYRUVATE FORMATE-LYASE-ACTIVATING ENZYME"/>
    <property type="match status" value="1"/>
</dbReference>
<keyword evidence="9 10" id="KW-0411">Iron-sulfur</keyword>
<comment type="subcellular location">
    <subcellularLocation>
        <location evidence="10">Cytoplasm</location>
    </subcellularLocation>
</comment>
<dbReference type="GO" id="GO:0005737">
    <property type="term" value="C:cytoplasm"/>
    <property type="evidence" value="ECO:0007669"/>
    <property type="project" value="UniProtKB-SubCell"/>
</dbReference>
<dbReference type="InterPro" id="IPR034457">
    <property type="entry name" value="Organic_radical-activating"/>
</dbReference>
<comment type="function">
    <text evidence="10">Activation of pyruvate formate-lyase under anaerobic conditions by generation of an organic free radical, using S-adenosylmethionine and reduced flavodoxin as cosubstrates to produce 5'-deoxy-adenosine.</text>
</comment>
<dbReference type="EMBL" id="FTOG01000006">
    <property type="protein sequence ID" value="SIS89481.1"/>
    <property type="molecule type" value="Genomic_DNA"/>
</dbReference>
<gene>
    <name evidence="12" type="ORF">SAMN05421580_106183</name>
</gene>
<dbReference type="RefSeq" id="WP_076484964.1">
    <property type="nucleotide sequence ID" value="NZ_FTOG01000006.1"/>
</dbReference>
<dbReference type="PANTHER" id="PTHR30352:SF5">
    <property type="entry name" value="PYRUVATE FORMATE-LYASE 1-ACTIVATING ENZYME"/>
    <property type="match status" value="1"/>
</dbReference>
<dbReference type="GO" id="GO:0016829">
    <property type="term" value="F:lyase activity"/>
    <property type="evidence" value="ECO:0007669"/>
    <property type="project" value="UniProtKB-KW"/>
</dbReference>
<name>A0A1N7MU38_9RHOB</name>
<accession>A0A1N7MU38</accession>
<dbReference type="STRING" id="453582.SAMN05421580_106183"/>
<dbReference type="Pfam" id="PF04055">
    <property type="entry name" value="Radical_SAM"/>
    <property type="match status" value="1"/>
</dbReference>
<keyword evidence="3 10" id="KW-0004">4Fe-4S</keyword>
<dbReference type="InterPro" id="IPR058240">
    <property type="entry name" value="rSAM_sf"/>
</dbReference>
<comment type="similarity">
    <text evidence="2 10">Belongs to the organic radical-activating enzymes family.</text>
</comment>
<dbReference type="SFLD" id="SFLDG01066">
    <property type="entry name" value="organic_radical-activating_enz"/>
    <property type="match status" value="1"/>
</dbReference>
<evidence type="ECO:0000313" key="12">
    <source>
        <dbReference type="EMBL" id="SIS89481.1"/>
    </source>
</evidence>
<dbReference type="PROSITE" id="PS01087">
    <property type="entry name" value="RADICAL_ACTIVATING"/>
    <property type="match status" value="1"/>
</dbReference>
<dbReference type="PROSITE" id="PS51918">
    <property type="entry name" value="RADICAL_SAM"/>
    <property type="match status" value="1"/>
</dbReference>
<evidence type="ECO:0000256" key="10">
    <source>
        <dbReference type="RuleBase" id="RU362053"/>
    </source>
</evidence>
<comment type="catalytic activity">
    <reaction evidence="10">
        <text>glycyl-[formate C-acetyltransferase] + reduced [flavodoxin] + S-adenosyl-L-methionine = glycin-2-yl radical-[formate C-acetyltransferase] + semiquinone [flavodoxin] + 5'-deoxyadenosine + L-methionine + H(+)</text>
        <dbReference type="Rhea" id="RHEA:19225"/>
        <dbReference type="Rhea" id="RHEA-COMP:10622"/>
        <dbReference type="Rhea" id="RHEA-COMP:12190"/>
        <dbReference type="Rhea" id="RHEA-COMP:12191"/>
        <dbReference type="Rhea" id="RHEA-COMP:14480"/>
        <dbReference type="ChEBI" id="CHEBI:15378"/>
        <dbReference type="ChEBI" id="CHEBI:17319"/>
        <dbReference type="ChEBI" id="CHEBI:29947"/>
        <dbReference type="ChEBI" id="CHEBI:32722"/>
        <dbReference type="ChEBI" id="CHEBI:57618"/>
        <dbReference type="ChEBI" id="CHEBI:57844"/>
        <dbReference type="ChEBI" id="CHEBI:59789"/>
        <dbReference type="ChEBI" id="CHEBI:140311"/>
        <dbReference type="EC" id="1.97.1.4"/>
    </reaction>
</comment>
<evidence type="ECO:0000256" key="4">
    <source>
        <dbReference type="ARBA" id="ARBA00022526"/>
    </source>
</evidence>
<evidence type="ECO:0000256" key="5">
    <source>
        <dbReference type="ARBA" id="ARBA00022691"/>
    </source>
</evidence>
<keyword evidence="4" id="KW-0119">Carbohydrate metabolism</keyword>
<dbReference type="GO" id="GO:0046872">
    <property type="term" value="F:metal ion binding"/>
    <property type="evidence" value="ECO:0007669"/>
    <property type="project" value="UniProtKB-UniRule"/>
</dbReference>
<dbReference type="OrthoDB" id="9792276at2"/>
<comment type="cofactor">
    <cofactor evidence="10">
        <name>[4Fe-4S] cluster</name>
        <dbReference type="ChEBI" id="CHEBI:49883"/>
    </cofactor>
    <text evidence="10">Binds 1 [4Fe-4S] cluster. The cluster is coordinated with 3 cysteines and an exchangeable S-adenosyl-L-methionine.</text>
</comment>
<keyword evidence="13" id="KW-1185">Reference proteome</keyword>
<comment type="function">
    <text evidence="1">Activation of pyruvate formate-lyase 1 under anaerobic conditions by generation of an organic free radical, using S-adenosylmethionine and reduced flavodoxin as cosubstrates to produce 5'-deoxy-adenosine.</text>
</comment>
<dbReference type="Gene3D" id="3.20.20.70">
    <property type="entry name" value="Aldolase class I"/>
    <property type="match status" value="1"/>
</dbReference>
<keyword evidence="5 10" id="KW-0949">S-adenosyl-L-methionine</keyword>
<protein>
    <recommendedName>
        <fullName evidence="10">Pyruvate formate-lyase-activating enzyme</fullName>
        <ecNumber evidence="10">1.97.1.4</ecNumber>
    </recommendedName>
</protein>
<dbReference type="AlphaFoldDB" id="A0A1N7MU38"/>
<dbReference type="InterPro" id="IPR007197">
    <property type="entry name" value="rSAM"/>
</dbReference>
<dbReference type="NCBIfam" id="TIGR02493">
    <property type="entry name" value="PFLA"/>
    <property type="match status" value="1"/>
</dbReference>
<keyword evidence="12" id="KW-0456">Lyase</keyword>
<dbReference type="SFLD" id="SFLDS00029">
    <property type="entry name" value="Radical_SAM"/>
    <property type="match status" value="1"/>
</dbReference>
<proteinExistence type="inferred from homology"/>
<evidence type="ECO:0000256" key="8">
    <source>
        <dbReference type="ARBA" id="ARBA00023004"/>
    </source>
</evidence>
<reference evidence="13" key="1">
    <citation type="submission" date="2017-01" db="EMBL/GenBank/DDBJ databases">
        <authorList>
            <person name="Varghese N."/>
            <person name="Submissions S."/>
        </authorList>
    </citation>
    <scope>NUCLEOTIDE SEQUENCE [LARGE SCALE GENOMIC DNA]</scope>
    <source>
        <strain evidence="13">DSM 19945</strain>
    </source>
</reference>
<evidence type="ECO:0000256" key="3">
    <source>
        <dbReference type="ARBA" id="ARBA00022485"/>
    </source>
</evidence>
<evidence type="ECO:0000313" key="13">
    <source>
        <dbReference type="Proteomes" id="UP000186221"/>
    </source>
</evidence>
<dbReference type="GO" id="GO:0006006">
    <property type="term" value="P:glucose metabolic process"/>
    <property type="evidence" value="ECO:0007669"/>
    <property type="project" value="UniProtKB-KW"/>
</dbReference>
<keyword evidence="8 10" id="KW-0408">Iron</keyword>
<dbReference type="EC" id="1.97.1.4" evidence="10"/>
<dbReference type="CDD" id="cd01335">
    <property type="entry name" value="Radical_SAM"/>
    <property type="match status" value="1"/>
</dbReference>
<evidence type="ECO:0000256" key="6">
    <source>
        <dbReference type="ARBA" id="ARBA00022723"/>
    </source>
</evidence>
<evidence type="ECO:0000256" key="9">
    <source>
        <dbReference type="ARBA" id="ARBA00023014"/>
    </source>
</evidence>
<keyword evidence="7 10" id="KW-0560">Oxidoreductase</keyword>
<dbReference type="InterPro" id="IPR012838">
    <property type="entry name" value="PFL1_activating"/>
</dbReference>
<dbReference type="Proteomes" id="UP000186221">
    <property type="component" value="Unassembled WGS sequence"/>
</dbReference>
<keyword evidence="12" id="KW-0670">Pyruvate</keyword>
<keyword evidence="6 10" id="KW-0479">Metal-binding</keyword>
<dbReference type="InterPro" id="IPR001989">
    <property type="entry name" value="Radical_activat_CS"/>
</dbReference>
<sequence length="263" mass="29063">MTAPLPQTQFEPPLCDPHDAACHGFLHSLESGAAVDGPGMRFVFFLSGCQFRCLYCHNPDTWKLHNGRRVSVDDLLGEVGHLARFLKFAGGVTFSGGEPMMQAEFVNATARAIKEKYGLHIALDTQGHLHDRVADDWFDPIDLVMLDIKHIDPARHQALTAQALQPTLDCAERMVRLGKQMRIRYVLVPGWTDAADEIARMADYVAGLGSSVEMVEVLPFHQLGQSKWAQLGMTYHLENTPTPTPDAADAAREIFRARGLAAC</sequence>
<keyword evidence="10" id="KW-0963">Cytoplasm</keyword>
<evidence type="ECO:0000256" key="7">
    <source>
        <dbReference type="ARBA" id="ARBA00023002"/>
    </source>
</evidence>
<dbReference type="GO" id="GO:0051539">
    <property type="term" value="F:4 iron, 4 sulfur cluster binding"/>
    <property type="evidence" value="ECO:0007669"/>
    <property type="project" value="UniProtKB-UniRule"/>
</dbReference>
<dbReference type="SUPFAM" id="SSF102114">
    <property type="entry name" value="Radical SAM enzymes"/>
    <property type="match status" value="1"/>
</dbReference>